<proteinExistence type="predicted"/>
<protein>
    <submittedName>
        <fullName evidence="2">Uncharacterized protein</fullName>
    </submittedName>
</protein>
<evidence type="ECO:0000256" key="1">
    <source>
        <dbReference type="SAM" id="MobiDB-lite"/>
    </source>
</evidence>
<comment type="caution">
    <text evidence="2">The sequence shown here is derived from an EMBL/GenBank/DDBJ whole genome shotgun (WGS) entry which is preliminary data.</text>
</comment>
<accession>A0A3M7HW63</accession>
<dbReference type="AlphaFoldDB" id="A0A3M7HW63"/>
<organism evidence="2 3">
    <name type="scientific">Hortaea werneckii</name>
    <name type="common">Black yeast</name>
    <name type="synonym">Cladosporium werneckii</name>
    <dbReference type="NCBI Taxonomy" id="91943"/>
    <lineage>
        <taxon>Eukaryota</taxon>
        <taxon>Fungi</taxon>
        <taxon>Dikarya</taxon>
        <taxon>Ascomycota</taxon>
        <taxon>Pezizomycotina</taxon>
        <taxon>Dothideomycetes</taxon>
        <taxon>Dothideomycetidae</taxon>
        <taxon>Mycosphaerellales</taxon>
        <taxon>Teratosphaeriaceae</taxon>
        <taxon>Hortaea</taxon>
    </lineage>
</organism>
<sequence>MHASELLWPFMPLDAGERLHIPQNRKVWGQVHGLLKGMHLTELNITVRGRSCPRPCPAGERTTTGCYSTAVKDDGSAGSHWEADWRWIVKAVMSSLQCSISKNGVTFAASDIEDHAAMREHPSTIESSKVEKVTALSWNALESSTIGWHTCDTLAYDGQREQSWAGEGEQESRTYKTPIRQSGNAGKGHGIDEHVDICGLF</sequence>
<dbReference type="Proteomes" id="UP000280598">
    <property type="component" value="Unassembled WGS sequence"/>
</dbReference>
<dbReference type="VEuPathDB" id="FungiDB:BTJ68_10590"/>
<gene>
    <name evidence="2" type="ORF">D0860_00444</name>
</gene>
<reference evidence="2 3" key="1">
    <citation type="journal article" date="2018" name="BMC Genomics">
        <title>Genomic evidence for intraspecific hybridization in a clonal and extremely halotolerant yeast.</title>
        <authorList>
            <person name="Gostincar C."/>
            <person name="Stajich J.E."/>
            <person name="Zupancic J."/>
            <person name="Zalar P."/>
            <person name="Gunde-Cimerman N."/>
        </authorList>
    </citation>
    <scope>NUCLEOTIDE SEQUENCE [LARGE SCALE GENOMIC DNA]</scope>
    <source>
        <strain evidence="2 3">EXF-562</strain>
    </source>
</reference>
<dbReference type="EMBL" id="QWIS01000004">
    <property type="protein sequence ID" value="RMZ17560.1"/>
    <property type="molecule type" value="Genomic_DNA"/>
</dbReference>
<feature type="region of interest" description="Disordered" evidence="1">
    <location>
        <begin position="162"/>
        <end position="188"/>
    </location>
</feature>
<name>A0A3M7HW63_HORWE</name>
<evidence type="ECO:0000313" key="3">
    <source>
        <dbReference type="Proteomes" id="UP000280598"/>
    </source>
</evidence>
<evidence type="ECO:0000313" key="2">
    <source>
        <dbReference type="EMBL" id="RMZ17560.1"/>
    </source>
</evidence>